<protein>
    <submittedName>
        <fullName evidence="1">Enoyl-CoA hydratase</fullName>
        <ecNumber evidence="1">4.2.1.17</ecNumber>
    </submittedName>
</protein>
<reference evidence="1" key="1">
    <citation type="submission" date="2020-02" db="EMBL/GenBank/DDBJ databases">
        <authorList>
            <person name="Meier V. D."/>
        </authorList>
    </citation>
    <scope>NUCLEOTIDE SEQUENCE</scope>
    <source>
        <strain evidence="1">AVDCRST_MAG57</strain>
    </source>
</reference>
<sequence length="283" mass="29475">MNPGPFQQLRLDVRGRVAHVTIDNAPVNVLGYRLITELKALLSDLAEDDGVRVIVFDSANPDFFIAHVDMTLGEDQEAVGALMAGAPAGLNPFQALNEQLRHQPQLTIVKLAGKARGGGAEFVAAADMAFAAKGRAGLGQVEALLGIVPGGGGTQYLQERIGRARALEVVLGSELVDADTAERYGWINRALPADQLDAFVDQLAENVAALADGVVSAAKAAIPPVDLSAGLARESDAWLGLVMQPAAGHLIVGGLRHGAQTPDGEQDLEGVLRRLAADPAPAP</sequence>
<gene>
    <name evidence="1" type="ORF">AVDCRST_MAG57-427</name>
</gene>
<dbReference type="SUPFAM" id="SSF52096">
    <property type="entry name" value="ClpP/crotonase"/>
    <property type="match status" value="1"/>
</dbReference>
<dbReference type="EC" id="4.2.1.17" evidence="1"/>
<dbReference type="Gene3D" id="3.90.226.10">
    <property type="entry name" value="2-enoyl-CoA Hydratase, Chain A, domain 1"/>
    <property type="match status" value="1"/>
</dbReference>
<proteinExistence type="predicted"/>
<dbReference type="CDD" id="cd06558">
    <property type="entry name" value="crotonase-like"/>
    <property type="match status" value="1"/>
</dbReference>
<dbReference type="InterPro" id="IPR029045">
    <property type="entry name" value="ClpP/crotonase-like_dom_sf"/>
</dbReference>
<organism evidence="1">
    <name type="scientific">uncultured Blastococcus sp</name>
    <dbReference type="NCBI Taxonomy" id="217144"/>
    <lineage>
        <taxon>Bacteria</taxon>
        <taxon>Bacillati</taxon>
        <taxon>Actinomycetota</taxon>
        <taxon>Actinomycetes</taxon>
        <taxon>Geodermatophilales</taxon>
        <taxon>Geodermatophilaceae</taxon>
        <taxon>Blastococcus</taxon>
        <taxon>environmental samples</taxon>
    </lineage>
</organism>
<keyword evidence="1" id="KW-0456">Lyase</keyword>
<dbReference type="AlphaFoldDB" id="A0A6J4H8V6"/>
<dbReference type="PANTHER" id="PTHR43459:SF1">
    <property type="entry name" value="EG:BACN32G11.4 PROTEIN"/>
    <property type="match status" value="1"/>
</dbReference>
<dbReference type="EMBL" id="CADCTI010000040">
    <property type="protein sequence ID" value="CAA9217633.1"/>
    <property type="molecule type" value="Genomic_DNA"/>
</dbReference>
<dbReference type="GO" id="GO:0004300">
    <property type="term" value="F:enoyl-CoA hydratase activity"/>
    <property type="evidence" value="ECO:0007669"/>
    <property type="project" value="UniProtKB-EC"/>
</dbReference>
<dbReference type="InterPro" id="IPR001753">
    <property type="entry name" value="Enoyl-CoA_hydra/iso"/>
</dbReference>
<accession>A0A6J4H8V6</accession>
<dbReference type="PANTHER" id="PTHR43459">
    <property type="entry name" value="ENOYL-COA HYDRATASE"/>
    <property type="match status" value="1"/>
</dbReference>
<evidence type="ECO:0000313" key="1">
    <source>
        <dbReference type="EMBL" id="CAA9217633.1"/>
    </source>
</evidence>
<name>A0A6J4H8V6_9ACTN</name>
<dbReference type="Pfam" id="PF00378">
    <property type="entry name" value="ECH_1"/>
    <property type="match status" value="1"/>
</dbReference>